<reference evidence="5 7" key="1">
    <citation type="submission" date="2021-03" db="EMBL/GenBank/DDBJ databases">
        <title>Draft genome and methylome analysis of Thiotrix fructosivoruns ATCC 49748.</title>
        <authorList>
            <person name="Fomenkov A."/>
            <person name="Grabovich M.Y."/>
            <person name="Roberts R.J."/>
        </authorList>
    </citation>
    <scope>NUCLEOTIDE SEQUENCE [LARGE SCALE GENOMIC DNA]</scope>
    <source>
        <strain evidence="5 7">ATCC 49748</strain>
    </source>
</reference>
<evidence type="ECO:0000256" key="3">
    <source>
        <dbReference type="RuleBase" id="RU000389"/>
    </source>
</evidence>
<dbReference type="Proteomes" id="UP000664466">
    <property type="component" value="Unassembled WGS sequence"/>
</dbReference>
<reference evidence="6" key="2">
    <citation type="submission" date="2021-04" db="EMBL/GenBank/DDBJ databases">
        <title>Complete Genome and methylome analysis of Thiothrix fructosivorans ATCC 49748.</title>
        <authorList>
            <person name="Fomenkov A."/>
            <person name="Sun L."/>
            <person name="Vincze T."/>
            <person name="Grabovich M.Y."/>
            <person name="Roberts R.J."/>
        </authorList>
    </citation>
    <scope>NUCLEOTIDE SEQUENCE</scope>
    <source>
        <strain evidence="6">ATCC 49748</strain>
    </source>
</reference>
<proteinExistence type="inferred from homology"/>
<keyword evidence="3" id="KW-0281">Fimbrium</keyword>
<dbReference type="InterPro" id="IPR001082">
    <property type="entry name" value="Pilin"/>
</dbReference>
<dbReference type="PANTHER" id="PTHR30093">
    <property type="entry name" value="GENERAL SECRETION PATHWAY PROTEIN G"/>
    <property type="match status" value="1"/>
</dbReference>
<evidence type="ECO:0000313" key="5">
    <source>
        <dbReference type="EMBL" id="MBO0614288.1"/>
    </source>
</evidence>
<accession>A0A8B0SGA1</accession>
<evidence type="ECO:0000256" key="1">
    <source>
        <dbReference type="ARBA" id="ARBA00005233"/>
    </source>
</evidence>
<keyword evidence="4" id="KW-0472">Membrane</keyword>
<comment type="similarity">
    <text evidence="1 3">Belongs to the N-Me-Phe pilin family.</text>
</comment>
<keyword evidence="7" id="KW-1185">Reference proteome</keyword>
<gene>
    <name evidence="6" type="ORF">J1836_010785</name>
    <name evidence="5" type="ORF">J1836_15405</name>
</gene>
<evidence type="ECO:0000256" key="2">
    <source>
        <dbReference type="ARBA" id="ARBA00022481"/>
    </source>
</evidence>
<dbReference type="EMBL" id="JAFMPM010000008">
    <property type="protein sequence ID" value="MBO0614288.1"/>
    <property type="molecule type" value="Genomic_DNA"/>
</dbReference>
<keyword evidence="4" id="KW-1133">Transmembrane helix</keyword>
<dbReference type="GO" id="GO:0043107">
    <property type="term" value="P:type IV pilus-dependent motility"/>
    <property type="evidence" value="ECO:0007669"/>
    <property type="project" value="TreeGrafter"/>
</dbReference>
<dbReference type="GO" id="GO:0044096">
    <property type="term" value="C:type IV pilus"/>
    <property type="evidence" value="ECO:0007669"/>
    <property type="project" value="TreeGrafter"/>
</dbReference>
<sequence>MKTNKQKQQGFTLIELMIVVAIIGILAALALPAYQLYIIRAKMVEVTRFSAAAKIQIWEEYFTQAAMPDATSNAATAVENMMMSSDVISDAVYSKLDTANARIQVTFQNMGVIDGMTMIYLFQTNSELITLDCKGGTLPDMYRPPSCRSNS</sequence>
<organism evidence="6">
    <name type="scientific">Thiothrix fructosivorans</name>
    <dbReference type="NCBI Taxonomy" id="111770"/>
    <lineage>
        <taxon>Bacteria</taxon>
        <taxon>Pseudomonadati</taxon>
        <taxon>Pseudomonadota</taxon>
        <taxon>Gammaproteobacteria</taxon>
        <taxon>Thiotrichales</taxon>
        <taxon>Thiotrichaceae</taxon>
        <taxon>Thiothrix</taxon>
    </lineage>
</organism>
<name>A0A8B0SGA1_9GAMM</name>
<dbReference type="Pfam" id="PF07963">
    <property type="entry name" value="N_methyl"/>
    <property type="match status" value="1"/>
</dbReference>
<evidence type="ECO:0000313" key="7">
    <source>
        <dbReference type="Proteomes" id="UP000664466"/>
    </source>
</evidence>
<dbReference type="RefSeq" id="WP_207252031.1">
    <property type="nucleotide sequence ID" value="NZ_JAFMPM010000008.1"/>
</dbReference>
<evidence type="ECO:0000313" key="6">
    <source>
        <dbReference type="EMBL" id="QTX09138.1"/>
    </source>
</evidence>
<protein>
    <submittedName>
        <fullName evidence="6">Pilin</fullName>
    </submittedName>
</protein>
<dbReference type="EMBL" id="CP072748">
    <property type="protein sequence ID" value="QTX09138.1"/>
    <property type="molecule type" value="Genomic_DNA"/>
</dbReference>
<dbReference type="InterPro" id="IPR012902">
    <property type="entry name" value="N_methyl_site"/>
</dbReference>
<dbReference type="NCBIfam" id="TIGR02532">
    <property type="entry name" value="IV_pilin_GFxxxE"/>
    <property type="match status" value="1"/>
</dbReference>
<dbReference type="GO" id="GO:0007155">
    <property type="term" value="P:cell adhesion"/>
    <property type="evidence" value="ECO:0007669"/>
    <property type="project" value="InterPro"/>
</dbReference>
<dbReference type="AlphaFoldDB" id="A0A8B0SGA1"/>
<evidence type="ECO:0000256" key="4">
    <source>
        <dbReference type="SAM" id="Phobius"/>
    </source>
</evidence>
<dbReference type="SUPFAM" id="SSF54523">
    <property type="entry name" value="Pili subunits"/>
    <property type="match status" value="1"/>
</dbReference>
<keyword evidence="2" id="KW-0488">Methylation</keyword>
<feature type="transmembrane region" description="Helical" evidence="4">
    <location>
        <begin position="12"/>
        <end position="34"/>
    </location>
</feature>
<keyword evidence="4" id="KW-0812">Transmembrane</keyword>
<dbReference type="PROSITE" id="PS00409">
    <property type="entry name" value="PROKAR_NTER_METHYL"/>
    <property type="match status" value="1"/>
</dbReference>
<dbReference type="PANTHER" id="PTHR30093:SF34">
    <property type="entry name" value="PREPILIN PEPTIDASE-DEPENDENT PROTEIN D"/>
    <property type="match status" value="1"/>
</dbReference>
<dbReference type="Pfam" id="PF00114">
    <property type="entry name" value="Pilin"/>
    <property type="match status" value="1"/>
</dbReference>
<dbReference type="InterPro" id="IPR045584">
    <property type="entry name" value="Pilin-like"/>
</dbReference>
<dbReference type="Gene3D" id="3.30.700.10">
    <property type="entry name" value="Glycoprotein, Type 4 Pilin"/>
    <property type="match status" value="1"/>
</dbReference>